<dbReference type="InterPro" id="IPR016163">
    <property type="entry name" value="Ald_DH_C"/>
</dbReference>
<dbReference type="Gene3D" id="3.40.309.10">
    <property type="entry name" value="Aldehyde Dehydrogenase, Chain A, domain 2"/>
    <property type="match status" value="1"/>
</dbReference>
<evidence type="ECO:0000313" key="9">
    <source>
        <dbReference type="EMBL" id="VVD91477.1"/>
    </source>
</evidence>
<dbReference type="Pfam" id="PF00171">
    <property type="entry name" value="Aldedh"/>
    <property type="match status" value="1"/>
</dbReference>
<dbReference type="EMBL" id="CABPRV010000003">
    <property type="protein sequence ID" value="VVD91477.1"/>
    <property type="molecule type" value="Genomic_DNA"/>
</dbReference>
<evidence type="ECO:0000313" key="10">
    <source>
        <dbReference type="Proteomes" id="UP000366065"/>
    </source>
</evidence>
<evidence type="ECO:0000256" key="7">
    <source>
        <dbReference type="SAM" id="MobiDB-lite"/>
    </source>
</evidence>
<organism evidence="9 10">
    <name type="scientific">Pandoraea capi</name>
    <dbReference type="NCBI Taxonomy" id="2508286"/>
    <lineage>
        <taxon>Bacteria</taxon>
        <taxon>Pseudomonadati</taxon>
        <taxon>Pseudomonadota</taxon>
        <taxon>Betaproteobacteria</taxon>
        <taxon>Burkholderiales</taxon>
        <taxon>Burkholderiaceae</taxon>
        <taxon>Pandoraea</taxon>
    </lineage>
</organism>
<evidence type="ECO:0000256" key="6">
    <source>
        <dbReference type="RuleBase" id="RU003345"/>
    </source>
</evidence>
<keyword evidence="2 4" id="KW-0560">Oxidoreductase</keyword>
<evidence type="ECO:0000256" key="1">
    <source>
        <dbReference type="ARBA" id="ARBA00009986"/>
    </source>
</evidence>
<dbReference type="PANTHER" id="PTHR43570">
    <property type="entry name" value="ALDEHYDE DEHYDROGENASE"/>
    <property type="match status" value="1"/>
</dbReference>
<gene>
    <name evidence="9" type="ORF">PCA20602_01652</name>
</gene>
<dbReference type="SUPFAM" id="SSF53720">
    <property type="entry name" value="ALDH-like"/>
    <property type="match status" value="1"/>
</dbReference>
<comment type="caution">
    <text evidence="9">The sequence shown here is derived from an EMBL/GenBank/DDBJ whole genome shotgun (WGS) entry which is preliminary data.</text>
</comment>
<sequence length="501" mass="54791">MGHKDEPGGLRNEPDHGLHDGLHAAQALPTSQDDDMARALLLPRFDAMRRAHDAAPHVDWSTRKRHLTALQAMLHKYREPFANAIDADFNGRSAQETDMLELFPSLGNLKHALSHTRRWMRGSQGWANLWLLPARRAVVPQPLGVVGVIVPWNYPLFLAVGPLTDALAAGNRVMIKVSEVTPRFAEVFASAIAQTFPPEWVTVVTGDAQVARAFSTLAFDHLLFTGATSIGHHVMRAASEHLTPVTLELGGKSPAIIGPGARWEHAVERIMLGKLLNAGQTCVAPDYVLVPREKLDTFVTTARQVAARMYPDAVHNPQYTSIVSARHFERLSGLANEAAAQGATSHALFDTPAEAARRRLPPVVLTGVHDGMRVMREEIFGPLLPVVPYDDLDAAIAYVNERPRPLALYVFDTDNTRIDRVVDGTISGGVTINDTLLHVAEHSLPFGGVGPSGMGGYHGEAGFRTFSKEKPIFRQARWNGAGLLNPPYGKVFAAMIRQLIR</sequence>
<evidence type="ECO:0000256" key="4">
    <source>
        <dbReference type="PIRNR" id="PIRNR036492"/>
    </source>
</evidence>
<dbReference type="Proteomes" id="UP000366065">
    <property type="component" value="Unassembled WGS sequence"/>
</dbReference>
<dbReference type="InterPro" id="IPR016160">
    <property type="entry name" value="Ald_DH_CS_CYS"/>
</dbReference>
<dbReference type="CDD" id="cd07133">
    <property type="entry name" value="ALDH_CALDH_CalB"/>
    <property type="match status" value="1"/>
</dbReference>
<dbReference type="PANTHER" id="PTHR43570:SF20">
    <property type="entry name" value="ALDEHYDE DEHYDROGENASE ALDX-RELATED"/>
    <property type="match status" value="1"/>
</dbReference>
<evidence type="ECO:0000256" key="5">
    <source>
        <dbReference type="PROSITE-ProRule" id="PRU10007"/>
    </source>
</evidence>
<dbReference type="PIRSF" id="PIRSF036492">
    <property type="entry name" value="ALDH"/>
    <property type="match status" value="1"/>
</dbReference>
<evidence type="ECO:0000256" key="3">
    <source>
        <dbReference type="ARBA" id="ARBA00023027"/>
    </source>
</evidence>
<dbReference type="InterPro" id="IPR029510">
    <property type="entry name" value="Ald_DH_CS_GLU"/>
</dbReference>
<reference evidence="9 10" key="1">
    <citation type="submission" date="2019-08" db="EMBL/GenBank/DDBJ databases">
        <authorList>
            <person name="Peeters C."/>
        </authorList>
    </citation>
    <scope>NUCLEOTIDE SEQUENCE [LARGE SCALE GENOMIC DNA]</scope>
    <source>
        <strain evidence="9 10">LMG 20602</strain>
    </source>
</reference>
<name>A0ABY6VUT8_9BURK</name>
<protein>
    <recommendedName>
        <fullName evidence="4">Aldehyde dehydrogenase</fullName>
    </recommendedName>
</protein>
<dbReference type="InterPro" id="IPR015590">
    <property type="entry name" value="Aldehyde_DH_dom"/>
</dbReference>
<dbReference type="InterPro" id="IPR016161">
    <property type="entry name" value="Ald_DH/histidinol_DH"/>
</dbReference>
<dbReference type="InterPro" id="IPR016162">
    <property type="entry name" value="Ald_DH_N"/>
</dbReference>
<proteinExistence type="inferred from homology"/>
<dbReference type="PROSITE" id="PS00070">
    <property type="entry name" value="ALDEHYDE_DEHYDR_CYS"/>
    <property type="match status" value="1"/>
</dbReference>
<keyword evidence="3" id="KW-0520">NAD</keyword>
<feature type="domain" description="Aldehyde dehydrogenase" evidence="8">
    <location>
        <begin position="46"/>
        <end position="470"/>
    </location>
</feature>
<feature type="active site" evidence="5">
    <location>
        <position position="248"/>
    </location>
</feature>
<dbReference type="PROSITE" id="PS00687">
    <property type="entry name" value="ALDEHYDE_DEHYDR_GLU"/>
    <property type="match status" value="1"/>
</dbReference>
<accession>A0ABY6VUT8</accession>
<comment type="similarity">
    <text evidence="1 4 6">Belongs to the aldehyde dehydrogenase family.</text>
</comment>
<evidence type="ECO:0000256" key="2">
    <source>
        <dbReference type="ARBA" id="ARBA00023002"/>
    </source>
</evidence>
<dbReference type="InterPro" id="IPR012394">
    <property type="entry name" value="Aldehyde_DH_NAD(P)"/>
</dbReference>
<feature type="region of interest" description="Disordered" evidence="7">
    <location>
        <begin position="1"/>
        <end position="21"/>
    </location>
</feature>
<dbReference type="Gene3D" id="3.40.605.10">
    <property type="entry name" value="Aldehyde Dehydrogenase, Chain A, domain 1"/>
    <property type="match status" value="1"/>
</dbReference>
<evidence type="ECO:0000259" key="8">
    <source>
        <dbReference type="Pfam" id="PF00171"/>
    </source>
</evidence>
<keyword evidence="10" id="KW-1185">Reference proteome</keyword>